<dbReference type="PIRSF" id="PIRSF001435">
    <property type="entry name" value="Nth"/>
    <property type="match status" value="1"/>
</dbReference>
<dbReference type="Pfam" id="PF10576">
    <property type="entry name" value="EndIII_4Fe-2S"/>
    <property type="match status" value="1"/>
</dbReference>
<dbReference type="InterPro" id="IPR044298">
    <property type="entry name" value="MIG/MutY"/>
</dbReference>
<keyword evidence="3" id="KW-0479">Metal-binding</keyword>
<dbReference type="RefSeq" id="WP_004044651.1">
    <property type="nucleotide sequence ID" value="NC_013967.1"/>
</dbReference>
<evidence type="ECO:0000256" key="3">
    <source>
        <dbReference type="ARBA" id="ARBA00022723"/>
    </source>
</evidence>
<reference evidence="14" key="1">
    <citation type="submission" date="2012-11" db="EMBL/GenBank/DDBJ databases">
        <authorList>
            <person name="Becker E.A."/>
            <person name="Seitzer P."/>
            <person name="Tritt A."/>
            <person name="Larsen D."/>
            <person name="Yao A."/>
            <person name="Wu D."/>
            <person name="Darling A."/>
            <person name="Eisen J.A."/>
            <person name="Facciotti M.T."/>
        </authorList>
    </citation>
    <scope>NUCLEOTIDE SEQUENCE [LARGE SCALE GENOMIC DNA]</scope>
    <source>
        <strain evidence="14">ATCC 29605 / DSM 3757 / JCM 8879 / NBRC 14742 / NCIMB 2012 / VKM B-1768 / DS2</strain>
    </source>
</reference>
<keyword evidence="6" id="KW-0408">Iron</keyword>
<gene>
    <name evidence="13" type="ORF">C498_17358</name>
</gene>
<evidence type="ECO:0000313" key="13">
    <source>
        <dbReference type="EMBL" id="ELY24970.1"/>
    </source>
</evidence>
<dbReference type="GO" id="GO:0051539">
    <property type="term" value="F:4 iron, 4 sulfur cluster binding"/>
    <property type="evidence" value="ECO:0007669"/>
    <property type="project" value="InterPro"/>
</dbReference>
<dbReference type="InterPro" id="IPR003651">
    <property type="entry name" value="Endonuclease3_FeS-loop_motif"/>
</dbReference>
<evidence type="ECO:0000256" key="11">
    <source>
        <dbReference type="ARBA" id="ARBA00066769"/>
    </source>
</evidence>
<dbReference type="PANTHER" id="PTHR42944:SF1">
    <property type="entry name" value="ADENINE DNA GLYCOSYLASE"/>
    <property type="match status" value="1"/>
</dbReference>
<dbReference type="Gene3D" id="1.10.1670.10">
    <property type="entry name" value="Helix-hairpin-Helix base-excision DNA repair enzymes (C-terminal)"/>
    <property type="match status" value="1"/>
</dbReference>
<dbReference type="InterPro" id="IPR023170">
    <property type="entry name" value="HhH_base_excis_C"/>
</dbReference>
<keyword evidence="8" id="KW-0234">DNA repair</keyword>
<dbReference type="GO" id="GO:0006298">
    <property type="term" value="P:mismatch repair"/>
    <property type="evidence" value="ECO:0007669"/>
    <property type="project" value="TreeGrafter"/>
</dbReference>
<dbReference type="GeneID" id="8926112"/>
<dbReference type="SMART" id="SM00525">
    <property type="entry name" value="FES"/>
    <property type="match status" value="1"/>
</dbReference>
<accession>A0A384KCS9</accession>
<comment type="similarity">
    <text evidence="2">Belongs to the Nth/MutY family.</text>
</comment>
<keyword evidence="5" id="KW-0378">Hydrolase</keyword>
<dbReference type="GO" id="GO:0035485">
    <property type="term" value="F:adenine/guanine mispair binding"/>
    <property type="evidence" value="ECO:0007669"/>
    <property type="project" value="TreeGrafter"/>
</dbReference>
<dbReference type="Proteomes" id="UP000011532">
    <property type="component" value="Unassembled WGS sequence"/>
</dbReference>
<dbReference type="SUPFAM" id="SSF48150">
    <property type="entry name" value="DNA-glycosylase"/>
    <property type="match status" value="1"/>
</dbReference>
<evidence type="ECO:0000256" key="8">
    <source>
        <dbReference type="ARBA" id="ARBA00023204"/>
    </source>
</evidence>
<dbReference type="FunFam" id="1.10.340.30:FF:000001">
    <property type="entry name" value="Endonuclease III"/>
    <property type="match status" value="1"/>
</dbReference>
<dbReference type="InterPro" id="IPR011257">
    <property type="entry name" value="DNA_glycosylase"/>
</dbReference>
<keyword evidence="9" id="KW-0326">Glycosidase</keyword>
<dbReference type="GO" id="GO:0046872">
    <property type="term" value="F:metal ion binding"/>
    <property type="evidence" value="ECO:0007669"/>
    <property type="project" value="UniProtKB-KW"/>
</dbReference>
<evidence type="ECO:0000256" key="6">
    <source>
        <dbReference type="ARBA" id="ARBA00023004"/>
    </source>
</evidence>
<dbReference type="OrthoDB" id="206280at2157"/>
<comment type="cofactor">
    <cofactor evidence="1">
        <name>[4Fe-4S] cluster</name>
        <dbReference type="ChEBI" id="CHEBI:49883"/>
    </cofactor>
</comment>
<evidence type="ECO:0000256" key="4">
    <source>
        <dbReference type="ARBA" id="ARBA00022763"/>
    </source>
</evidence>
<comment type="caution">
    <text evidence="13">The sequence shown here is derived from an EMBL/GenBank/DDBJ whole genome shotgun (WGS) entry which is preliminary data.</text>
</comment>
<evidence type="ECO:0000256" key="7">
    <source>
        <dbReference type="ARBA" id="ARBA00023014"/>
    </source>
</evidence>
<dbReference type="GO" id="GO:0006284">
    <property type="term" value="P:base-excision repair"/>
    <property type="evidence" value="ECO:0007669"/>
    <property type="project" value="InterPro"/>
</dbReference>
<comment type="catalytic activity">
    <reaction evidence="10">
        <text>Hydrolyzes mismatched double-stranded DNA and polynucleotides, releasing free thymine.</text>
        <dbReference type="EC" id="3.2.2.29"/>
    </reaction>
</comment>
<proteinExistence type="inferred from homology"/>
<dbReference type="Pfam" id="PF00730">
    <property type="entry name" value="HhH-GPD"/>
    <property type="match status" value="1"/>
</dbReference>
<evidence type="ECO:0000313" key="14">
    <source>
        <dbReference type="Proteomes" id="UP000011532"/>
    </source>
</evidence>
<reference evidence="13 14" key="2">
    <citation type="journal article" date="2014" name="PLoS Genet.">
        <title>Phylogenetically driven sequencing of extremely halophilic archaea reveals strategies for static and dynamic osmo-response.</title>
        <authorList>
            <person name="Becker E.A."/>
            <person name="Seitzer P.M."/>
            <person name="Tritt A."/>
            <person name="Larsen D."/>
            <person name="Krusor M."/>
            <person name="Yao A.I."/>
            <person name="Wu D."/>
            <person name="Madern D."/>
            <person name="Eisen J.A."/>
            <person name="Darling A.E."/>
            <person name="Facciotti M.T."/>
        </authorList>
    </citation>
    <scope>NUCLEOTIDE SEQUENCE [LARGE SCALE GENOMIC DNA]</scope>
    <source>
        <strain evidence="14">ATCC 29605 / DSM 3757 / JCM 8879 / NBRC 14742 / NCIMB 2012 / VKM B-1768 / DS2</strain>
    </source>
</reference>
<dbReference type="AlphaFoldDB" id="A0A384KCS9"/>
<dbReference type="InterPro" id="IPR003265">
    <property type="entry name" value="HhH-GPD_domain"/>
</dbReference>
<dbReference type="EC" id="3.2.2.29" evidence="11"/>
<name>A0A384KCS9_HALVD</name>
<dbReference type="GO" id="GO:0034039">
    <property type="term" value="F:8-oxo-7,8-dihydroguanine DNA N-glycosylase activity"/>
    <property type="evidence" value="ECO:0007669"/>
    <property type="project" value="TreeGrafter"/>
</dbReference>
<keyword evidence="7" id="KW-0411">Iron-sulfur</keyword>
<feature type="domain" description="HhH-GPD" evidence="12">
    <location>
        <begin position="42"/>
        <end position="187"/>
    </location>
</feature>
<dbReference type="CDD" id="cd00056">
    <property type="entry name" value="ENDO3c"/>
    <property type="match status" value="1"/>
</dbReference>
<protein>
    <recommendedName>
        <fullName evidence="11">thymine-DNA glycosylase</fullName>
        <ecNumber evidence="11">3.2.2.29</ecNumber>
    </recommendedName>
</protein>
<sequence length="212" mass="23587">MLNPQQSFVGPLLAWHEENGRHRLPWREPGRSAFEILIAEILLQRTTAASVSGAYLPIVARYPSPETVVAASPEAIERRIAPLGLAKRAEFIRRTSQQLIARHSGDVPRRYADLLELHGVGDYTARSVLIHAFDEDIAAVDTNVRRLISRFFDLPPDSEVLPHLADALAPSRRGSDFQHAMLDFAADVCTARTPQCETCPFGEHCRSSERAV</sequence>
<organism evidence="13 14">
    <name type="scientific">Haloferax volcanii (strain ATCC 29605 / DSM 3757 / JCM 8879 / NBRC 14742 / NCIMB 2012 / VKM B-1768 / DS2)</name>
    <name type="common">Halobacterium volcanii</name>
    <dbReference type="NCBI Taxonomy" id="309800"/>
    <lineage>
        <taxon>Archaea</taxon>
        <taxon>Methanobacteriati</taxon>
        <taxon>Methanobacteriota</taxon>
        <taxon>Stenosarchaea group</taxon>
        <taxon>Halobacteria</taxon>
        <taxon>Halobacteriales</taxon>
        <taxon>Haloferacaceae</taxon>
        <taxon>Haloferax</taxon>
    </lineage>
</organism>
<dbReference type="Gene3D" id="1.10.340.30">
    <property type="entry name" value="Hypothetical protein, domain 2"/>
    <property type="match status" value="1"/>
</dbReference>
<evidence type="ECO:0000256" key="1">
    <source>
        <dbReference type="ARBA" id="ARBA00001966"/>
    </source>
</evidence>
<dbReference type="SMART" id="SM00478">
    <property type="entry name" value="ENDO3c"/>
    <property type="match status" value="1"/>
</dbReference>
<evidence type="ECO:0000256" key="10">
    <source>
        <dbReference type="ARBA" id="ARBA00052915"/>
    </source>
</evidence>
<evidence type="ECO:0000256" key="5">
    <source>
        <dbReference type="ARBA" id="ARBA00022801"/>
    </source>
</evidence>
<dbReference type="GO" id="GO:0032357">
    <property type="term" value="F:oxidized purine DNA binding"/>
    <property type="evidence" value="ECO:0007669"/>
    <property type="project" value="TreeGrafter"/>
</dbReference>
<evidence type="ECO:0000256" key="2">
    <source>
        <dbReference type="ARBA" id="ARBA00008343"/>
    </source>
</evidence>
<keyword evidence="4" id="KW-0227">DNA damage</keyword>
<dbReference type="GO" id="GO:0141016">
    <property type="term" value="F:G/T mismatch-specific thymine-DNA glycosylase activity"/>
    <property type="evidence" value="ECO:0007669"/>
    <property type="project" value="UniProtKB-EC"/>
</dbReference>
<dbReference type="PANTHER" id="PTHR42944">
    <property type="entry name" value="ADENINE DNA GLYCOSYLASE"/>
    <property type="match status" value="1"/>
</dbReference>
<dbReference type="EMBL" id="AOHU01000103">
    <property type="protein sequence ID" value="ELY24970.1"/>
    <property type="molecule type" value="Genomic_DNA"/>
</dbReference>
<evidence type="ECO:0000256" key="9">
    <source>
        <dbReference type="ARBA" id="ARBA00023295"/>
    </source>
</evidence>
<evidence type="ECO:0000259" key="12">
    <source>
        <dbReference type="SMART" id="SM00478"/>
    </source>
</evidence>
<dbReference type="GO" id="GO:0000701">
    <property type="term" value="F:purine-specific mismatch base pair DNA N-glycosylase activity"/>
    <property type="evidence" value="ECO:0007669"/>
    <property type="project" value="TreeGrafter"/>
</dbReference>